<dbReference type="InterPro" id="IPR024660">
    <property type="entry name" value="UCS_central_dom"/>
</dbReference>
<evidence type="ECO:0000313" key="6">
    <source>
        <dbReference type="Proteomes" id="UP000789572"/>
    </source>
</evidence>
<comment type="subcellular location">
    <subcellularLocation>
        <location evidence="1">Cytoplasm</location>
    </subcellularLocation>
</comment>
<dbReference type="InterPro" id="IPR011989">
    <property type="entry name" value="ARM-like"/>
</dbReference>
<dbReference type="Proteomes" id="UP000789572">
    <property type="component" value="Unassembled WGS sequence"/>
</dbReference>
<dbReference type="InterPro" id="IPR016024">
    <property type="entry name" value="ARM-type_fold"/>
</dbReference>
<sequence>MALSVDALNSHLHSIVTKEDYAETLIKSDTFSLILQTFGSPSSTEQSKSIASVIISKLFEKPSDALTRRCEDIINKWLESTEKQDKLFAYNALATLFQVNAQTGANILNKEGLLEDIEDCIEFESDDVKLAMVETLSQACSHNNSRVTVGVKLSNCLSNMVNSSKDERIKMAASVALTKILLDAKASNKAEPSSNQDSNITSEKLTQLFQNLVIDTDSNDQARANAVEGLAYASLKPSVKELITNHPTLLKVLFSLVKLSDTPKTAINYGIAVIMANITAYRKKLTESEEQALRLRKLAGERTTIDPDPLESDEYVTSRCKKVMTLGGIPVLNTLAKTASQSTVQLVAQSFLNLATDQTNRGLIVQQSGAKTLTSILSKSTSENVLTPATQALAKIAISLDPRLAFHSTNASDLVRPFLNLCKNENELCQFESLMALTNLCSVDDALRQRIYTLKGIPVIENLQFSDNTLVRRAATECLCNLMFCEPVVALYSTPSTASNRIQIMLALSDVDDFETRRAASGALAILSSNPDVCQMIADRPRGVDVVLDLLNDESPELMHRAAEIFRNMAMLEGAVEKMVQKGVHERFITLLKECKDEGVVGTAAEALREIGKYAGLQVGD</sequence>
<proteinExistence type="predicted"/>
<dbReference type="SUPFAM" id="SSF48371">
    <property type="entry name" value="ARM repeat"/>
    <property type="match status" value="2"/>
</dbReference>
<dbReference type="PANTHER" id="PTHR45994:SF1">
    <property type="entry name" value="FI21225P1"/>
    <property type="match status" value="1"/>
</dbReference>
<evidence type="ECO:0000259" key="4">
    <source>
        <dbReference type="Pfam" id="PF11701"/>
    </source>
</evidence>
<dbReference type="PANTHER" id="PTHR45994">
    <property type="entry name" value="FI21225P1"/>
    <property type="match status" value="1"/>
</dbReference>
<evidence type="ECO:0000256" key="2">
    <source>
        <dbReference type="ARBA" id="ARBA00022490"/>
    </source>
</evidence>
<keyword evidence="6" id="KW-1185">Reference proteome</keyword>
<dbReference type="SMART" id="SM00185">
    <property type="entry name" value="ARM"/>
    <property type="match status" value="5"/>
</dbReference>
<dbReference type="AlphaFoldDB" id="A0A9N9D0V2"/>
<reference evidence="5" key="1">
    <citation type="submission" date="2021-06" db="EMBL/GenBank/DDBJ databases">
        <authorList>
            <person name="Kallberg Y."/>
            <person name="Tangrot J."/>
            <person name="Rosling A."/>
        </authorList>
    </citation>
    <scope>NUCLEOTIDE SEQUENCE</scope>
    <source>
        <strain evidence="5">IA702</strain>
    </source>
</reference>
<gene>
    <name evidence="5" type="ORF">POCULU_LOCUS8295</name>
</gene>
<evidence type="ECO:0000313" key="5">
    <source>
        <dbReference type="EMBL" id="CAG8618330.1"/>
    </source>
</evidence>
<organism evidence="5 6">
    <name type="scientific">Paraglomus occultum</name>
    <dbReference type="NCBI Taxonomy" id="144539"/>
    <lineage>
        <taxon>Eukaryota</taxon>
        <taxon>Fungi</taxon>
        <taxon>Fungi incertae sedis</taxon>
        <taxon>Mucoromycota</taxon>
        <taxon>Glomeromycotina</taxon>
        <taxon>Glomeromycetes</taxon>
        <taxon>Paraglomerales</taxon>
        <taxon>Paraglomeraceae</taxon>
        <taxon>Paraglomus</taxon>
    </lineage>
</organism>
<feature type="non-terminal residue" evidence="5">
    <location>
        <position position="621"/>
    </location>
</feature>
<name>A0A9N9D0V2_9GLOM</name>
<dbReference type="GO" id="GO:0051879">
    <property type="term" value="F:Hsp90 protein binding"/>
    <property type="evidence" value="ECO:0007669"/>
    <property type="project" value="TreeGrafter"/>
</dbReference>
<dbReference type="GO" id="GO:0005737">
    <property type="term" value="C:cytoplasm"/>
    <property type="evidence" value="ECO:0007669"/>
    <property type="project" value="UniProtKB-SubCell"/>
</dbReference>
<comment type="caution">
    <text evidence="5">The sequence shown here is derived from an EMBL/GenBank/DDBJ whole genome shotgun (WGS) entry which is preliminary data.</text>
</comment>
<evidence type="ECO:0000256" key="1">
    <source>
        <dbReference type="ARBA" id="ARBA00004496"/>
    </source>
</evidence>
<protein>
    <submittedName>
        <fullName evidence="5">2072_t:CDS:1</fullName>
    </submittedName>
</protein>
<dbReference type="InterPro" id="IPR000225">
    <property type="entry name" value="Armadillo"/>
</dbReference>
<feature type="domain" description="UNC-45/Cro1/She4 central" evidence="4">
    <location>
        <begin position="32"/>
        <end position="180"/>
    </location>
</feature>
<accession>A0A9N9D0V2</accession>
<keyword evidence="3" id="KW-0802">TPR repeat</keyword>
<keyword evidence="2" id="KW-0963">Cytoplasm</keyword>
<evidence type="ECO:0000256" key="3">
    <source>
        <dbReference type="ARBA" id="ARBA00022803"/>
    </source>
</evidence>
<dbReference type="Pfam" id="PF11701">
    <property type="entry name" value="UNC45-central"/>
    <property type="match status" value="1"/>
</dbReference>
<dbReference type="OrthoDB" id="199930at2759"/>
<dbReference type="EMBL" id="CAJVPJ010002315">
    <property type="protein sequence ID" value="CAG8618330.1"/>
    <property type="molecule type" value="Genomic_DNA"/>
</dbReference>
<dbReference type="Gene3D" id="1.25.10.10">
    <property type="entry name" value="Leucine-rich Repeat Variant"/>
    <property type="match status" value="2"/>
</dbReference>